<dbReference type="InterPro" id="IPR027801">
    <property type="entry name" value="CENP-P"/>
</dbReference>
<dbReference type="GO" id="GO:0034080">
    <property type="term" value="P:CENP-A containing chromatin assembly"/>
    <property type="evidence" value="ECO:0007669"/>
    <property type="project" value="InterPro"/>
</dbReference>
<protein>
    <submittedName>
        <fullName evidence="2">Uncharacterized protein</fullName>
    </submittedName>
</protein>
<sequence length="284" mass="31211">MSTSESSIPVRTPISTLSTKALSNINVDMIKSLQSFTNINFTSIHNQLLSTSESGGVKARQYHITGTCFQLGFMVEFTVREPSLDLKDVRIEVPRSAQKELGRFVSRAERERMLMPFFRTLAQYAQMDYDRQVLMGRLAKRFPQLVKSSRAIRKLSRASSTGSAAASLPPSGSPAGPGVQTMTFSLAKRSSPELVLQWTIDATGQGKTVPQVRLFPRMPQKWRQADEKMALDGIPTQFVRLMQLKGTEGAAAVVVKCVFGRRAAEAGDTNSDTEIDTDTNGVSA</sequence>
<dbReference type="Proteomes" id="UP000738325">
    <property type="component" value="Unassembled WGS sequence"/>
</dbReference>
<dbReference type="GO" id="GO:0000775">
    <property type="term" value="C:chromosome, centromeric region"/>
    <property type="evidence" value="ECO:0007669"/>
    <property type="project" value="InterPro"/>
</dbReference>
<organism evidence="2 3">
    <name type="scientific">Dissophora globulifera</name>
    <dbReference type="NCBI Taxonomy" id="979702"/>
    <lineage>
        <taxon>Eukaryota</taxon>
        <taxon>Fungi</taxon>
        <taxon>Fungi incertae sedis</taxon>
        <taxon>Mucoromycota</taxon>
        <taxon>Mortierellomycotina</taxon>
        <taxon>Mortierellomycetes</taxon>
        <taxon>Mortierellales</taxon>
        <taxon>Mortierellaceae</taxon>
        <taxon>Dissophora</taxon>
    </lineage>
</organism>
<evidence type="ECO:0000313" key="2">
    <source>
        <dbReference type="EMBL" id="KAG0329663.1"/>
    </source>
</evidence>
<accession>A0A9P6V0D9</accession>
<feature type="region of interest" description="Disordered" evidence="1">
    <location>
        <begin position="157"/>
        <end position="181"/>
    </location>
</feature>
<reference evidence="2" key="1">
    <citation type="journal article" date="2020" name="Fungal Divers.">
        <title>Resolving the Mortierellaceae phylogeny through synthesis of multi-gene phylogenetics and phylogenomics.</title>
        <authorList>
            <person name="Vandepol N."/>
            <person name="Liber J."/>
            <person name="Desiro A."/>
            <person name="Na H."/>
            <person name="Kennedy M."/>
            <person name="Barry K."/>
            <person name="Grigoriev I.V."/>
            <person name="Miller A.N."/>
            <person name="O'Donnell K."/>
            <person name="Stajich J.E."/>
            <person name="Bonito G."/>
        </authorList>
    </citation>
    <scope>NUCLEOTIDE SEQUENCE</scope>
    <source>
        <strain evidence="2">REB-010B</strain>
    </source>
</reference>
<gene>
    <name evidence="2" type="ORF">BGZ99_000878</name>
</gene>
<dbReference type="GO" id="GO:0005634">
    <property type="term" value="C:nucleus"/>
    <property type="evidence" value="ECO:0007669"/>
    <property type="project" value="TreeGrafter"/>
</dbReference>
<evidence type="ECO:0000256" key="1">
    <source>
        <dbReference type="SAM" id="MobiDB-lite"/>
    </source>
</evidence>
<feature type="region of interest" description="Disordered" evidence="1">
    <location>
        <begin position="265"/>
        <end position="284"/>
    </location>
</feature>
<keyword evidence="3" id="KW-1185">Reference proteome</keyword>
<dbReference type="PANTHER" id="PTHR28577">
    <property type="entry name" value="CENTROMERE PROTEIN P"/>
    <property type="match status" value="1"/>
</dbReference>
<dbReference type="Pfam" id="PF13096">
    <property type="entry name" value="CENP-P"/>
    <property type="match status" value="1"/>
</dbReference>
<dbReference type="OrthoDB" id="5976950at2759"/>
<dbReference type="AlphaFoldDB" id="A0A9P6V0D9"/>
<dbReference type="PANTHER" id="PTHR28577:SF1">
    <property type="entry name" value="CENTROMERE PROTEIN P"/>
    <property type="match status" value="1"/>
</dbReference>
<comment type="caution">
    <text evidence="2">The sequence shown here is derived from an EMBL/GenBank/DDBJ whole genome shotgun (WGS) entry which is preliminary data.</text>
</comment>
<feature type="compositionally biased region" description="Low complexity" evidence="1">
    <location>
        <begin position="157"/>
        <end position="178"/>
    </location>
</feature>
<dbReference type="EMBL" id="JAAAIP010000012">
    <property type="protein sequence ID" value="KAG0329663.1"/>
    <property type="molecule type" value="Genomic_DNA"/>
</dbReference>
<proteinExistence type="predicted"/>
<evidence type="ECO:0000313" key="3">
    <source>
        <dbReference type="Proteomes" id="UP000738325"/>
    </source>
</evidence>
<name>A0A9P6V0D9_9FUNG</name>